<evidence type="ECO:0000313" key="18">
    <source>
        <dbReference type="EMBL" id="KAA9205516.1"/>
    </source>
</evidence>
<dbReference type="GO" id="GO:0032153">
    <property type="term" value="C:cell division site"/>
    <property type="evidence" value="ECO:0007669"/>
    <property type="project" value="TreeGrafter"/>
</dbReference>
<protein>
    <recommendedName>
        <fullName evidence="12">Probable peptidoglycan glycosyltransferase FtsW</fullName>
        <ecNumber evidence="14">2.4.99.28</ecNumber>
    </recommendedName>
    <alternativeName>
        <fullName evidence="13">Cell division protein FtsW</fullName>
    </alternativeName>
    <alternativeName>
        <fullName evidence="10">Cell wall polymerase</fullName>
    </alternativeName>
    <alternativeName>
        <fullName evidence="9">Peptidoglycan polymerase</fullName>
    </alternativeName>
</protein>
<evidence type="ECO:0000313" key="19">
    <source>
        <dbReference type="Proteomes" id="UP000326078"/>
    </source>
</evidence>
<dbReference type="PROSITE" id="PS00428">
    <property type="entry name" value="FTSW_RODA_SPOVE"/>
    <property type="match status" value="1"/>
</dbReference>
<dbReference type="GO" id="GO:0015648">
    <property type="term" value="F:lipid-linked peptidoglycan transporter activity"/>
    <property type="evidence" value="ECO:0007669"/>
    <property type="project" value="TreeGrafter"/>
</dbReference>
<dbReference type="InterPro" id="IPR018365">
    <property type="entry name" value="Cell_cycle_FtsW-rel_CS"/>
</dbReference>
<keyword evidence="3" id="KW-0808">Transferase</keyword>
<evidence type="ECO:0000256" key="7">
    <source>
        <dbReference type="ARBA" id="ARBA00022989"/>
    </source>
</evidence>
<evidence type="ECO:0000256" key="8">
    <source>
        <dbReference type="ARBA" id="ARBA00023136"/>
    </source>
</evidence>
<dbReference type="RefSeq" id="WP_151026400.1">
    <property type="nucleotide sequence ID" value="NZ_VYUK01000003.1"/>
</dbReference>
<dbReference type="GO" id="GO:0005886">
    <property type="term" value="C:plasma membrane"/>
    <property type="evidence" value="ECO:0007669"/>
    <property type="project" value="TreeGrafter"/>
</dbReference>
<reference evidence="18 19" key="1">
    <citation type="submission" date="2019-09" db="EMBL/GenBank/DDBJ databases">
        <title>Vancomyinc resistant enterococci isolated from farm animals in Switzerland.</title>
        <authorList>
            <person name="Stevens M.J.A."/>
            <person name="Stephan R."/>
            <person name="Morach M."/>
            <person name="Nuesch-Inderbinen M."/>
        </authorList>
    </citation>
    <scope>NUCLEOTIDE SEQUENCE [LARGE SCALE GENOMIC DNA]</scope>
    <source>
        <strain evidence="18 19">GH27</strain>
    </source>
</reference>
<dbReference type="GO" id="GO:0008955">
    <property type="term" value="F:peptidoglycan glycosyltransferase activity"/>
    <property type="evidence" value="ECO:0007669"/>
    <property type="project" value="UniProtKB-EC"/>
</dbReference>
<keyword evidence="7 17" id="KW-1133">Transmembrane helix</keyword>
<feature type="transmembrane region" description="Helical" evidence="17">
    <location>
        <begin position="283"/>
        <end position="303"/>
    </location>
</feature>
<proteinExistence type="inferred from homology"/>
<dbReference type="GO" id="GO:0051301">
    <property type="term" value="P:cell division"/>
    <property type="evidence" value="ECO:0007669"/>
    <property type="project" value="InterPro"/>
</dbReference>
<accession>A0A5N0YUR8</accession>
<evidence type="ECO:0000256" key="6">
    <source>
        <dbReference type="ARBA" id="ARBA00022984"/>
    </source>
</evidence>
<comment type="catalytic activity">
    <reaction evidence="15">
        <text>[GlcNAc-(1-&gt;4)-Mur2Ac(oyl-L-Ala-gamma-D-Glu-L-Lys-D-Ala-D-Ala)](n)-di-trans,octa-cis-undecaprenyl diphosphate + beta-D-GlcNAc-(1-&gt;4)-Mur2Ac(oyl-L-Ala-gamma-D-Glu-L-Lys-D-Ala-D-Ala)-di-trans,octa-cis-undecaprenyl diphosphate = [GlcNAc-(1-&gt;4)-Mur2Ac(oyl-L-Ala-gamma-D-Glu-L-Lys-D-Ala-D-Ala)](n+1)-di-trans,octa-cis-undecaprenyl diphosphate + di-trans,octa-cis-undecaprenyl diphosphate + H(+)</text>
        <dbReference type="Rhea" id="RHEA:23708"/>
        <dbReference type="Rhea" id="RHEA-COMP:9602"/>
        <dbReference type="Rhea" id="RHEA-COMP:9603"/>
        <dbReference type="ChEBI" id="CHEBI:15378"/>
        <dbReference type="ChEBI" id="CHEBI:58405"/>
        <dbReference type="ChEBI" id="CHEBI:60033"/>
        <dbReference type="ChEBI" id="CHEBI:78435"/>
        <dbReference type="EC" id="2.4.99.28"/>
    </reaction>
</comment>
<dbReference type="GO" id="GO:0009252">
    <property type="term" value="P:peptidoglycan biosynthetic process"/>
    <property type="evidence" value="ECO:0007669"/>
    <property type="project" value="UniProtKB-KW"/>
</dbReference>
<evidence type="ECO:0000256" key="4">
    <source>
        <dbReference type="ARBA" id="ARBA00022692"/>
    </source>
</evidence>
<gene>
    <name evidence="18" type="ORF">F6X95_07475</name>
</gene>
<evidence type="ECO:0000256" key="14">
    <source>
        <dbReference type="ARBA" id="ARBA00044770"/>
    </source>
</evidence>
<dbReference type="PANTHER" id="PTHR30474:SF2">
    <property type="entry name" value="PEPTIDOGLYCAN GLYCOSYLTRANSFERASE FTSW-RELATED"/>
    <property type="match status" value="1"/>
</dbReference>
<dbReference type="Proteomes" id="UP000326078">
    <property type="component" value="Unassembled WGS sequence"/>
</dbReference>
<feature type="transmembrane region" description="Helical" evidence="17">
    <location>
        <begin position="315"/>
        <end position="337"/>
    </location>
</feature>
<dbReference type="GO" id="GO:0008360">
    <property type="term" value="P:regulation of cell shape"/>
    <property type="evidence" value="ECO:0007669"/>
    <property type="project" value="UniProtKB-KW"/>
</dbReference>
<keyword evidence="4 17" id="KW-0812">Transmembrane</keyword>
<evidence type="ECO:0000256" key="2">
    <source>
        <dbReference type="ARBA" id="ARBA00022676"/>
    </source>
</evidence>
<evidence type="ECO:0000256" key="16">
    <source>
        <dbReference type="ARBA" id="ARBA00049966"/>
    </source>
</evidence>
<dbReference type="AlphaFoldDB" id="A0A5N0YUR8"/>
<feature type="transmembrane region" description="Helical" evidence="17">
    <location>
        <begin position="187"/>
        <end position="206"/>
    </location>
</feature>
<comment type="subcellular location">
    <subcellularLocation>
        <location evidence="1">Membrane</location>
        <topology evidence="1">Multi-pass membrane protein</topology>
    </subcellularLocation>
</comment>
<feature type="transmembrane region" description="Helical" evidence="17">
    <location>
        <begin position="76"/>
        <end position="99"/>
    </location>
</feature>
<evidence type="ECO:0000256" key="13">
    <source>
        <dbReference type="ARBA" id="ARBA00041418"/>
    </source>
</evidence>
<keyword evidence="8 17" id="KW-0472">Membrane</keyword>
<evidence type="ECO:0000256" key="12">
    <source>
        <dbReference type="ARBA" id="ARBA00041185"/>
    </source>
</evidence>
<keyword evidence="2" id="KW-0328">Glycosyltransferase</keyword>
<evidence type="ECO:0000256" key="9">
    <source>
        <dbReference type="ARBA" id="ARBA00032370"/>
    </source>
</evidence>
<evidence type="ECO:0000256" key="1">
    <source>
        <dbReference type="ARBA" id="ARBA00004141"/>
    </source>
</evidence>
<evidence type="ECO:0000256" key="17">
    <source>
        <dbReference type="SAM" id="Phobius"/>
    </source>
</evidence>
<dbReference type="Pfam" id="PF01098">
    <property type="entry name" value="FTSW_RODA_SPOVE"/>
    <property type="match status" value="1"/>
</dbReference>
<dbReference type="InterPro" id="IPR001182">
    <property type="entry name" value="FtsW/RodA"/>
</dbReference>
<comment type="similarity">
    <text evidence="11">Belongs to the SEDS family. FtsW subfamily.</text>
</comment>
<feature type="transmembrane region" description="Helical" evidence="17">
    <location>
        <begin position="44"/>
        <end position="64"/>
    </location>
</feature>
<dbReference type="EMBL" id="VYUT01000009">
    <property type="protein sequence ID" value="KAA9205516.1"/>
    <property type="molecule type" value="Genomic_DNA"/>
</dbReference>
<comment type="caution">
    <text evidence="18">The sequence shown here is derived from an EMBL/GenBank/DDBJ whole genome shotgun (WGS) entry which is preliminary data.</text>
</comment>
<name>A0A5N0YUR8_9ENTE</name>
<feature type="transmembrane region" description="Helical" evidence="17">
    <location>
        <begin position="349"/>
        <end position="370"/>
    </location>
</feature>
<comment type="function">
    <text evidence="16">Peptidoglycan polymerase that is essential for cell division.</text>
</comment>
<evidence type="ECO:0000256" key="5">
    <source>
        <dbReference type="ARBA" id="ARBA00022960"/>
    </source>
</evidence>
<evidence type="ECO:0000256" key="10">
    <source>
        <dbReference type="ARBA" id="ARBA00033270"/>
    </source>
</evidence>
<feature type="transmembrane region" description="Helical" evidence="17">
    <location>
        <begin position="7"/>
        <end position="24"/>
    </location>
</feature>
<keyword evidence="6" id="KW-0573">Peptidoglycan synthesis</keyword>
<evidence type="ECO:0000256" key="11">
    <source>
        <dbReference type="ARBA" id="ARBA00038053"/>
    </source>
</evidence>
<evidence type="ECO:0000256" key="15">
    <source>
        <dbReference type="ARBA" id="ARBA00049902"/>
    </source>
</evidence>
<keyword evidence="5" id="KW-0133">Cell shape</keyword>
<dbReference type="PANTHER" id="PTHR30474">
    <property type="entry name" value="CELL CYCLE PROTEIN"/>
    <property type="match status" value="1"/>
</dbReference>
<sequence>MWKNRKIDWLILGPYMALSIVGLLEIYSASSYRLLVTQEDPKSLFVRQFCFILLSWCMIAFTFSVRLHILLKPKQINYGIMVSILLLLMMKVGLFAVTVNGAQRWISIGGIQFQPSELGMIFLILYLSRFFRDGEKVPDKIHRPLMLVSTMALLVLFQPKIAGAIMILTIAGAMIWAAAIPIKKGVVLIFSSVAGLVLMAGLVVLFEKHGVLPSFFEHAYSRIAMVHDPFLDEHGAGYQMSNSYYTLYNGGLFGRGLGNSITKKGYLPESETDFIFSIIAEEFGLIGALLVLLLLFLMCFRIFQRSVQSQNQQASLILIGVGTWLLTQTSINVGSVLGLIPMTGVPLPFVSYGGTSYFILSFAVGLSLNITSRQTERKKQVDELQLDRPKVLKKKN</sequence>
<dbReference type="EC" id="2.4.99.28" evidence="14"/>
<evidence type="ECO:0000256" key="3">
    <source>
        <dbReference type="ARBA" id="ARBA00022679"/>
    </source>
</evidence>
<organism evidence="18 19">
    <name type="scientific">Enterococcus durans</name>
    <dbReference type="NCBI Taxonomy" id="53345"/>
    <lineage>
        <taxon>Bacteria</taxon>
        <taxon>Bacillati</taxon>
        <taxon>Bacillota</taxon>
        <taxon>Bacilli</taxon>
        <taxon>Lactobacillales</taxon>
        <taxon>Enterococcaceae</taxon>
        <taxon>Enterococcus</taxon>
    </lineage>
</organism>
<feature type="transmembrane region" description="Helical" evidence="17">
    <location>
        <begin position="163"/>
        <end position="180"/>
    </location>
</feature>